<dbReference type="InterPro" id="IPR011257">
    <property type="entry name" value="DNA_glycosylase"/>
</dbReference>
<comment type="caution">
    <text evidence="10">Lacks conserved residue(s) required for the propagation of feature annotation.</text>
</comment>
<keyword evidence="12" id="KW-0540">Nuclease</keyword>
<dbReference type="GO" id="GO:0019104">
    <property type="term" value="F:DNA N-glycosylase activity"/>
    <property type="evidence" value="ECO:0007669"/>
    <property type="project" value="UniProtKB-UniRule"/>
</dbReference>
<dbReference type="GO" id="GO:0051539">
    <property type="term" value="F:4 iron, 4 sulfur cluster binding"/>
    <property type="evidence" value="ECO:0007669"/>
    <property type="project" value="UniProtKB-KW"/>
</dbReference>
<dbReference type="InterPro" id="IPR005759">
    <property type="entry name" value="Nth"/>
</dbReference>
<keyword evidence="12" id="KW-0255">Endonuclease</keyword>
<dbReference type="STRING" id="1802061.A3A93_02575"/>
<sequence length="212" mass="24414">MKMKELKLRKSRGEVIIKKLKQLFPTTRSALNYANPWEFLVAVILSAQCTDKRVNIVTEKLFKKYKKVADYAKAKQAEFEQDVRSTGFYKNKTKNIITTAKIIHEKYHDKLPQTMAEMLTLPGVARKTANVVLSNAFGIIEGIAVDTHVRRLANLYGLTSEQDPDKIEKDLMAIMPKKEWPEFTLRMIDYGRAYCPAKKHDHENCPVRLALK</sequence>
<keyword evidence="9 10" id="KW-0326">Glycosidase</keyword>
<dbReference type="CDD" id="cd00056">
    <property type="entry name" value="ENDO3c"/>
    <property type="match status" value="1"/>
</dbReference>
<comment type="similarity">
    <text evidence="1 10">Belongs to the Nth/MutY family.</text>
</comment>
<comment type="caution">
    <text evidence="12">The sequence shown here is derived from an EMBL/GenBank/DDBJ whole genome shotgun (WGS) entry which is preliminary data.</text>
</comment>
<dbReference type="Proteomes" id="UP000177141">
    <property type="component" value="Unassembled WGS sequence"/>
</dbReference>
<gene>
    <name evidence="10" type="primary">nth</name>
    <name evidence="12" type="ORF">A3A93_02575</name>
</gene>
<feature type="domain" description="HhH-GPD" evidence="11">
    <location>
        <begin position="45"/>
        <end position="193"/>
    </location>
</feature>
<reference evidence="12 13" key="1">
    <citation type="journal article" date="2016" name="Nat. Commun.">
        <title>Thousands of microbial genomes shed light on interconnected biogeochemical processes in an aquifer system.</title>
        <authorList>
            <person name="Anantharaman K."/>
            <person name="Brown C.T."/>
            <person name="Hug L.A."/>
            <person name="Sharon I."/>
            <person name="Castelle C.J."/>
            <person name="Probst A.J."/>
            <person name="Thomas B.C."/>
            <person name="Singh A."/>
            <person name="Wilkins M.J."/>
            <person name="Karaoz U."/>
            <person name="Brodie E.L."/>
            <person name="Williams K.H."/>
            <person name="Hubbard S.S."/>
            <person name="Banfield J.F."/>
        </authorList>
    </citation>
    <scope>NUCLEOTIDE SEQUENCE [LARGE SCALE GENOMIC DNA]</scope>
</reference>
<dbReference type="GO" id="GO:0003677">
    <property type="term" value="F:DNA binding"/>
    <property type="evidence" value="ECO:0007669"/>
    <property type="project" value="UniProtKB-UniRule"/>
</dbReference>
<dbReference type="EC" id="4.2.99.18" evidence="10"/>
<keyword evidence="10" id="KW-0238">DNA-binding</keyword>
<evidence type="ECO:0000259" key="11">
    <source>
        <dbReference type="SMART" id="SM00478"/>
    </source>
</evidence>
<dbReference type="GO" id="GO:0006285">
    <property type="term" value="P:base-excision repair, AP site formation"/>
    <property type="evidence" value="ECO:0007669"/>
    <property type="project" value="TreeGrafter"/>
</dbReference>
<dbReference type="Gene3D" id="1.10.1670.10">
    <property type="entry name" value="Helix-hairpin-Helix base-excision DNA repair enzymes (C-terminal)"/>
    <property type="match status" value="1"/>
</dbReference>
<evidence type="ECO:0000256" key="6">
    <source>
        <dbReference type="ARBA" id="ARBA00023004"/>
    </source>
</evidence>
<keyword evidence="6" id="KW-0408">Iron</keyword>
<dbReference type="InterPro" id="IPR023170">
    <property type="entry name" value="HhH_base_excis_C"/>
</dbReference>
<evidence type="ECO:0000256" key="8">
    <source>
        <dbReference type="ARBA" id="ARBA00023204"/>
    </source>
</evidence>
<name>A0A1F7IYS2_9BACT</name>
<keyword evidence="7" id="KW-0411">Iron-sulfur</keyword>
<protein>
    <recommendedName>
        <fullName evidence="10">Endonuclease III</fullName>
        <ecNumber evidence="10">4.2.99.18</ecNumber>
    </recommendedName>
    <alternativeName>
        <fullName evidence="10">DNA-(apurinic or apyrimidinic site) lyase</fullName>
    </alternativeName>
</protein>
<dbReference type="HAMAP" id="MF_00942">
    <property type="entry name" value="Nth"/>
    <property type="match status" value="1"/>
</dbReference>
<organism evidence="12 13">
    <name type="scientific">Candidatus Roizmanbacteria bacterium RIFCSPLOWO2_01_FULL_38_12</name>
    <dbReference type="NCBI Taxonomy" id="1802061"/>
    <lineage>
        <taxon>Bacteria</taxon>
        <taxon>Candidatus Roizmaniibacteriota</taxon>
    </lineage>
</organism>
<dbReference type="SMART" id="SM00478">
    <property type="entry name" value="ENDO3c"/>
    <property type="match status" value="1"/>
</dbReference>
<accession>A0A1F7IYS2</accession>
<keyword evidence="4 10" id="KW-0227">DNA damage</keyword>
<dbReference type="PANTHER" id="PTHR10359">
    <property type="entry name" value="A/G-SPECIFIC ADENINE GLYCOSYLASE/ENDONUCLEASE III"/>
    <property type="match status" value="1"/>
</dbReference>
<evidence type="ECO:0000256" key="5">
    <source>
        <dbReference type="ARBA" id="ARBA00022801"/>
    </source>
</evidence>
<proteinExistence type="inferred from homology"/>
<evidence type="ECO:0000256" key="1">
    <source>
        <dbReference type="ARBA" id="ARBA00008343"/>
    </source>
</evidence>
<comment type="function">
    <text evidence="10">DNA repair enzyme that has both DNA N-glycosylase activity and AP-lyase activity. The DNA N-glycosylase activity releases various damaged pyrimidines from DNA by cleaving the N-glycosidic bond, leaving an AP (apurinic/apyrimidinic) site. The AP-lyase activity cleaves the phosphodiester bond 3' to the AP site by a beta-elimination, leaving a 3'-terminal unsaturated sugar and a product with a terminal 5'-phosphate.</text>
</comment>
<keyword evidence="5 10" id="KW-0378">Hydrolase</keyword>
<comment type="cofactor">
    <cofactor evidence="10">
        <name>[4Fe-4S] cluster</name>
        <dbReference type="ChEBI" id="CHEBI:49883"/>
    </cofactor>
    <text evidence="10">Binds 1 [4Fe-4S] cluster.</text>
</comment>
<dbReference type="EMBL" id="MGAL01000015">
    <property type="protein sequence ID" value="OGK48475.1"/>
    <property type="molecule type" value="Genomic_DNA"/>
</dbReference>
<dbReference type="GO" id="GO:0046872">
    <property type="term" value="F:metal ion binding"/>
    <property type="evidence" value="ECO:0007669"/>
    <property type="project" value="UniProtKB-KW"/>
</dbReference>
<evidence type="ECO:0000256" key="4">
    <source>
        <dbReference type="ARBA" id="ARBA00022763"/>
    </source>
</evidence>
<keyword evidence="8 10" id="KW-0234">DNA repair</keyword>
<dbReference type="NCBIfam" id="TIGR01083">
    <property type="entry name" value="nth"/>
    <property type="match status" value="1"/>
</dbReference>
<dbReference type="PANTHER" id="PTHR10359:SF18">
    <property type="entry name" value="ENDONUCLEASE III"/>
    <property type="match status" value="1"/>
</dbReference>
<dbReference type="Gene3D" id="1.10.340.30">
    <property type="entry name" value="Hypothetical protein, domain 2"/>
    <property type="match status" value="1"/>
</dbReference>
<evidence type="ECO:0000256" key="2">
    <source>
        <dbReference type="ARBA" id="ARBA00022485"/>
    </source>
</evidence>
<evidence type="ECO:0000256" key="10">
    <source>
        <dbReference type="HAMAP-Rule" id="MF_00942"/>
    </source>
</evidence>
<keyword evidence="10" id="KW-0456">Lyase</keyword>
<keyword evidence="2" id="KW-0004">4Fe-4S</keyword>
<evidence type="ECO:0000256" key="3">
    <source>
        <dbReference type="ARBA" id="ARBA00022723"/>
    </source>
</evidence>
<dbReference type="Pfam" id="PF00730">
    <property type="entry name" value="HhH-GPD"/>
    <property type="match status" value="1"/>
</dbReference>
<dbReference type="InterPro" id="IPR003265">
    <property type="entry name" value="HhH-GPD_domain"/>
</dbReference>
<evidence type="ECO:0000313" key="13">
    <source>
        <dbReference type="Proteomes" id="UP000177141"/>
    </source>
</evidence>
<evidence type="ECO:0000256" key="7">
    <source>
        <dbReference type="ARBA" id="ARBA00023014"/>
    </source>
</evidence>
<evidence type="ECO:0000313" key="12">
    <source>
        <dbReference type="EMBL" id="OGK48475.1"/>
    </source>
</evidence>
<dbReference type="SUPFAM" id="SSF48150">
    <property type="entry name" value="DNA-glycosylase"/>
    <property type="match status" value="1"/>
</dbReference>
<comment type="catalytic activity">
    <reaction evidence="10">
        <text>2'-deoxyribonucleotide-(2'-deoxyribose 5'-phosphate)-2'-deoxyribonucleotide-DNA = a 3'-end 2'-deoxyribonucleotide-(2,3-dehydro-2,3-deoxyribose 5'-phosphate)-DNA + a 5'-end 5'-phospho-2'-deoxyribonucleoside-DNA + H(+)</text>
        <dbReference type="Rhea" id="RHEA:66592"/>
        <dbReference type="Rhea" id="RHEA-COMP:13180"/>
        <dbReference type="Rhea" id="RHEA-COMP:16897"/>
        <dbReference type="Rhea" id="RHEA-COMP:17067"/>
        <dbReference type="ChEBI" id="CHEBI:15378"/>
        <dbReference type="ChEBI" id="CHEBI:136412"/>
        <dbReference type="ChEBI" id="CHEBI:157695"/>
        <dbReference type="ChEBI" id="CHEBI:167181"/>
        <dbReference type="EC" id="4.2.99.18"/>
    </reaction>
</comment>
<dbReference type="AlphaFoldDB" id="A0A1F7IYS2"/>
<dbReference type="FunFam" id="1.10.340.30:FF:000001">
    <property type="entry name" value="Endonuclease III"/>
    <property type="match status" value="1"/>
</dbReference>
<evidence type="ECO:0000256" key="9">
    <source>
        <dbReference type="ARBA" id="ARBA00023295"/>
    </source>
</evidence>
<keyword evidence="3" id="KW-0479">Metal-binding</keyword>
<dbReference type="PIRSF" id="PIRSF001435">
    <property type="entry name" value="Nth"/>
    <property type="match status" value="1"/>
</dbReference>
<dbReference type="GO" id="GO:0140078">
    <property type="term" value="F:class I DNA-(apurinic or apyrimidinic site) endonuclease activity"/>
    <property type="evidence" value="ECO:0007669"/>
    <property type="project" value="UniProtKB-EC"/>
</dbReference>